<dbReference type="PANTHER" id="PTHR21600">
    <property type="entry name" value="MITOCHONDRIAL RNA PSEUDOURIDINE SYNTHASE"/>
    <property type="match status" value="1"/>
</dbReference>
<gene>
    <name evidence="5" type="primary">RPUSD3</name>
</gene>
<evidence type="ECO:0000259" key="3">
    <source>
        <dbReference type="Pfam" id="PF00849"/>
    </source>
</evidence>
<dbReference type="GO" id="GO:0001522">
    <property type="term" value="P:pseudouridine synthesis"/>
    <property type="evidence" value="ECO:0007669"/>
    <property type="project" value="InterPro"/>
</dbReference>
<dbReference type="PANTHER" id="PTHR21600:SF49">
    <property type="entry name" value="MITOCHONDRIAL MRNA PSEUDOURIDINE SYNTHASE RPUSD3"/>
    <property type="match status" value="1"/>
</dbReference>
<dbReference type="AlphaFoldDB" id="A0A1S3WAB9"/>
<organism evidence="4 5">
    <name type="scientific">Erinaceus europaeus</name>
    <name type="common">Western European hedgehog</name>
    <dbReference type="NCBI Taxonomy" id="9365"/>
    <lineage>
        <taxon>Eukaryota</taxon>
        <taxon>Metazoa</taxon>
        <taxon>Chordata</taxon>
        <taxon>Craniata</taxon>
        <taxon>Vertebrata</taxon>
        <taxon>Euteleostomi</taxon>
        <taxon>Mammalia</taxon>
        <taxon>Eutheria</taxon>
        <taxon>Laurasiatheria</taxon>
        <taxon>Eulipotyphla</taxon>
        <taxon>Erinaceidae</taxon>
        <taxon>Erinaceinae</taxon>
        <taxon>Erinaceus</taxon>
    </lineage>
</organism>
<name>A0A1S3WAB9_ERIEU</name>
<dbReference type="Gene3D" id="3.30.2350.10">
    <property type="entry name" value="Pseudouridine synthase"/>
    <property type="match status" value="1"/>
</dbReference>
<keyword evidence="4" id="KW-1185">Reference proteome</keyword>
<evidence type="ECO:0000313" key="5">
    <source>
        <dbReference type="RefSeq" id="XP_016043280.2"/>
    </source>
</evidence>
<dbReference type="InterPro" id="IPR006145">
    <property type="entry name" value="PsdUridine_synth_RsuA/RluA"/>
</dbReference>
<reference evidence="5" key="1">
    <citation type="submission" date="2025-08" db="UniProtKB">
        <authorList>
            <consortium name="RefSeq"/>
        </authorList>
    </citation>
    <scope>IDENTIFICATION</scope>
</reference>
<evidence type="ECO:0000256" key="1">
    <source>
        <dbReference type="SAM" id="MobiDB-lite"/>
    </source>
</evidence>
<protein>
    <submittedName>
        <fullName evidence="5">Mitochondrial mRNA pseudouridine synthase RPUSD3</fullName>
    </submittedName>
</protein>
<feature type="region of interest" description="Disordered" evidence="1">
    <location>
        <begin position="36"/>
        <end position="65"/>
    </location>
</feature>
<feature type="domain" description="Pseudouridine synthase RsuA/RluA-like" evidence="3">
    <location>
        <begin position="96"/>
        <end position="255"/>
    </location>
</feature>
<dbReference type="Pfam" id="PF00849">
    <property type="entry name" value="PseudoU_synth_2"/>
    <property type="match status" value="1"/>
</dbReference>
<keyword evidence="2" id="KW-0732">Signal</keyword>
<dbReference type="GO" id="GO:0003723">
    <property type="term" value="F:RNA binding"/>
    <property type="evidence" value="ECO:0007669"/>
    <property type="project" value="InterPro"/>
</dbReference>
<feature type="signal peptide" evidence="2">
    <location>
        <begin position="1"/>
        <end position="21"/>
    </location>
</feature>
<dbReference type="InParanoid" id="A0A1S3WAB9"/>
<dbReference type="STRING" id="9365.ENSEEUP00000006705"/>
<dbReference type="SUPFAM" id="SSF55120">
    <property type="entry name" value="Pseudouridine synthase"/>
    <property type="match status" value="1"/>
</dbReference>
<dbReference type="InterPro" id="IPR020103">
    <property type="entry name" value="PsdUridine_synth_cat_dom_sf"/>
</dbReference>
<dbReference type="FunCoup" id="A0A1S3WAB9">
    <property type="interactions" value="454"/>
</dbReference>
<dbReference type="CTD" id="285367"/>
<dbReference type="RefSeq" id="XP_016043280.2">
    <property type="nucleotide sequence ID" value="XM_016187794.2"/>
</dbReference>
<proteinExistence type="predicted"/>
<dbReference type="Proteomes" id="UP001652624">
    <property type="component" value="Chromosome 21"/>
</dbReference>
<dbReference type="OrthoDB" id="428658at2759"/>
<dbReference type="CDD" id="cd02869">
    <property type="entry name" value="PseudoU_synth_RluA_like"/>
    <property type="match status" value="1"/>
</dbReference>
<sequence>MRTALLVMGSFCACCRIWSWGRRWRPGVTWAPGAAGFGTKAWRQPQPGGSSPRPGSGSRSGSEHEPFPGLLRLETLSREALVGVLKAAVVEQRGPLVTLNKPQGLPVTGKPGELALLSVLPELSQALELGPLQVVRAPSREASGLVLLSSCPQTASRLQKFFSHSRRTQRPTATYWAVTDGIPAATEGIVQAALRLEHTDGGHLVVPVKSPSRKDILEEVKRTLTHFRVVASSSGCALVRLQPVTAFPHQLQVHMVLQLCPVLGDLTYASRVGSVLGQRFLLPAESTQPGRQVLNTALLRRLGLAPAQAAWMPLHLHLHQLQLPGHSPRDAPLELLVPLPTYFSQTLQYLGLHQPAAPPGPWEGKG</sequence>
<evidence type="ECO:0000313" key="4">
    <source>
        <dbReference type="Proteomes" id="UP001652624"/>
    </source>
</evidence>
<evidence type="ECO:0000256" key="2">
    <source>
        <dbReference type="SAM" id="SignalP"/>
    </source>
</evidence>
<dbReference type="InterPro" id="IPR050188">
    <property type="entry name" value="RluA_PseudoU_synthase"/>
</dbReference>
<accession>A0A1S3WAB9</accession>
<feature type="chain" id="PRO_5046140296" evidence="2">
    <location>
        <begin position="22"/>
        <end position="366"/>
    </location>
</feature>
<feature type="compositionally biased region" description="Low complexity" evidence="1">
    <location>
        <begin position="43"/>
        <end position="60"/>
    </location>
</feature>
<dbReference type="GeneID" id="103112805"/>
<dbReference type="GO" id="GO:0009982">
    <property type="term" value="F:pseudouridine synthase activity"/>
    <property type="evidence" value="ECO:0007669"/>
    <property type="project" value="InterPro"/>
</dbReference>
<dbReference type="eggNOG" id="KOG1919">
    <property type="taxonomic scope" value="Eukaryota"/>
</dbReference>